<dbReference type="Gene3D" id="3.40.50.150">
    <property type="entry name" value="Vaccinia Virus protein VP39"/>
    <property type="match status" value="1"/>
</dbReference>
<dbReference type="SUPFAM" id="SSF53335">
    <property type="entry name" value="S-adenosyl-L-methionine-dependent methyltransferases"/>
    <property type="match status" value="1"/>
</dbReference>
<sequence length="214" mass="24384">MNDKYTSRFITTSDAQTDSMIFKLRSTWWSRFYEYAWAASFAEPEATVLDAACGISHPFKFFLSENCAHVYACDIDERILHPGSIIQEITADLGYEAAQAIHPGYFERIHFSQANLAQLPYSESMFDTIFCISVLEHLDLPTLRSALQEFKRILKQDGLIILTFDYPVINLTLLQTEIQQQGLSFYGSVDFTLPADAITGYDLNCFRAVLTKSR</sequence>
<reference evidence="3 4" key="2">
    <citation type="submission" date="2015-12" db="EMBL/GenBank/DDBJ databases">
        <title>Draft Genome Sequence of Desulfitobacterium hafniense Strain DH, a Sulfate-reducing Bacterium Isolated from Paddy Soils.</title>
        <authorList>
            <person name="Bao P."/>
            <person name="Zhang X."/>
            <person name="Li G."/>
        </authorList>
    </citation>
    <scope>NUCLEOTIDE SEQUENCE [LARGE SCALE GENOMIC DNA]</scope>
    <source>
        <strain evidence="3 4">DH</strain>
    </source>
</reference>
<dbReference type="InterPro" id="IPR013216">
    <property type="entry name" value="Methyltransf_11"/>
</dbReference>
<dbReference type="Proteomes" id="UP000054623">
    <property type="component" value="Unassembled WGS sequence"/>
</dbReference>
<dbReference type="Pfam" id="PF08241">
    <property type="entry name" value="Methyltransf_11"/>
    <property type="match status" value="1"/>
</dbReference>
<proteinExistence type="predicted"/>
<evidence type="ECO:0000313" key="2">
    <source>
        <dbReference type="EMBL" id="CDX01054.1"/>
    </source>
</evidence>
<feature type="domain" description="Methyltransferase type 11" evidence="1">
    <location>
        <begin position="49"/>
        <end position="162"/>
    </location>
</feature>
<dbReference type="AlphaFoldDB" id="A0A098AWP0"/>
<dbReference type="OMA" id="YEYEWCL"/>
<dbReference type="EMBL" id="LK996017">
    <property type="protein sequence ID" value="CDX01054.1"/>
    <property type="molecule type" value="Genomic_DNA"/>
</dbReference>
<dbReference type="GO" id="GO:0008757">
    <property type="term" value="F:S-adenosylmethionine-dependent methyltransferase activity"/>
    <property type="evidence" value="ECO:0007669"/>
    <property type="project" value="InterPro"/>
</dbReference>
<reference evidence="2" key="1">
    <citation type="submission" date="2014-07" db="EMBL/GenBank/DDBJ databases">
        <authorList>
            <person name="Hornung V.Bastian."/>
        </authorList>
    </citation>
    <scope>NUCLEOTIDE SEQUENCE</scope>
    <source>
        <strain evidence="2">PCE-S</strain>
    </source>
</reference>
<keyword evidence="2" id="KW-0808">Transferase</keyword>
<dbReference type="EMBL" id="LOCK01000039">
    <property type="protein sequence ID" value="KTE90456.1"/>
    <property type="molecule type" value="Genomic_DNA"/>
</dbReference>
<protein>
    <submittedName>
        <fullName evidence="2 3">Methyltransferase</fullName>
    </submittedName>
</protein>
<dbReference type="GO" id="GO:0032259">
    <property type="term" value="P:methylation"/>
    <property type="evidence" value="ECO:0007669"/>
    <property type="project" value="UniProtKB-KW"/>
</dbReference>
<name>A0A098AWP0_DESHA</name>
<dbReference type="CDD" id="cd02440">
    <property type="entry name" value="AdoMet_MTases"/>
    <property type="match status" value="1"/>
</dbReference>
<organism evidence="2">
    <name type="scientific">Desulfitobacterium hafniense</name>
    <name type="common">Desulfitobacterium frappieri</name>
    <dbReference type="NCBI Taxonomy" id="49338"/>
    <lineage>
        <taxon>Bacteria</taxon>
        <taxon>Bacillati</taxon>
        <taxon>Bacillota</taxon>
        <taxon>Clostridia</taxon>
        <taxon>Eubacteriales</taxon>
        <taxon>Desulfitobacteriaceae</taxon>
        <taxon>Desulfitobacterium</taxon>
    </lineage>
</organism>
<evidence type="ECO:0000313" key="3">
    <source>
        <dbReference type="EMBL" id="KTE90456.1"/>
    </source>
</evidence>
<gene>
    <name evidence="3" type="ORF">AT727_07650</name>
    <name evidence="2" type="ORF">DPCES_1167</name>
</gene>
<dbReference type="InterPro" id="IPR029063">
    <property type="entry name" value="SAM-dependent_MTases_sf"/>
</dbReference>
<accession>A0A098AWP0</accession>
<evidence type="ECO:0000259" key="1">
    <source>
        <dbReference type="Pfam" id="PF08241"/>
    </source>
</evidence>
<dbReference type="RefSeq" id="WP_005814360.1">
    <property type="nucleotide sequence ID" value="NZ_CABKQQ010000051.1"/>
</dbReference>
<dbReference type="OrthoDB" id="2631737at2"/>
<keyword evidence="2" id="KW-0489">Methyltransferase</keyword>
<dbReference type="PATRIC" id="fig|49338.4.peg.1264"/>
<evidence type="ECO:0000313" key="4">
    <source>
        <dbReference type="Proteomes" id="UP000054623"/>
    </source>
</evidence>